<evidence type="ECO:0000313" key="2">
    <source>
        <dbReference type="EMBL" id="QES89025.1"/>
    </source>
</evidence>
<keyword evidence="3" id="KW-1185">Reference proteome</keyword>
<protein>
    <submittedName>
        <fullName evidence="2">TonB-dependent receptor plug domain-containing protein</fullName>
    </submittedName>
</protein>
<organism evidence="2 3">
    <name type="scientific">Rhizosphaericola mali</name>
    <dbReference type="NCBI Taxonomy" id="2545455"/>
    <lineage>
        <taxon>Bacteria</taxon>
        <taxon>Pseudomonadati</taxon>
        <taxon>Bacteroidota</taxon>
        <taxon>Chitinophagia</taxon>
        <taxon>Chitinophagales</taxon>
        <taxon>Chitinophagaceae</taxon>
        <taxon>Rhizosphaericola</taxon>
    </lineage>
</organism>
<dbReference type="InterPro" id="IPR037066">
    <property type="entry name" value="Plug_dom_sf"/>
</dbReference>
<evidence type="ECO:0000259" key="1">
    <source>
        <dbReference type="Pfam" id="PF07715"/>
    </source>
</evidence>
<dbReference type="RefSeq" id="WP_131329971.1">
    <property type="nucleotide sequence ID" value="NZ_CP044016.1"/>
</dbReference>
<reference evidence="2 3" key="1">
    <citation type="submission" date="2019-09" db="EMBL/GenBank/DDBJ databases">
        <title>Complete genome sequence of Arachidicoccus sp. B3-10 isolated from apple orchard soil.</title>
        <authorList>
            <person name="Kim H.S."/>
            <person name="Han K.-I."/>
            <person name="Suh M.K."/>
            <person name="Lee K.C."/>
            <person name="Eom M.K."/>
            <person name="Kim J.-S."/>
            <person name="Kang S.W."/>
            <person name="Sin Y."/>
            <person name="Lee J.-S."/>
        </authorList>
    </citation>
    <scope>NUCLEOTIDE SEQUENCE [LARGE SCALE GENOMIC DNA]</scope>
    <source>
        <strain evidence="2 3">B3-10</strain>
    </source>
</reference>
<name>A0A5P2G0R6_9BACT</name>
<dbReference type="OrthoDB" id="9768177at2"/>
<dbReference type="Proteomes" id="UP000292424">
    <property type="component" value="Chromosome"/>
</dbReference>
<dbReference type="SUPFAM" id="SSF56935">
    <property type="entry name" value="Porins"/>
    <property type="match status" value="1"/>
</dbReference>
<proteinExistence type="predicted"/>
<accession>A0A5P2G0R6</accession>
<dbReference type="Pfam" id="PF07715">
    <property type="entry name" value="Plug"/>
    <property type="match status" value="1"/>
</dbReference>
<evidence type="ECO:0000313" key="3">
    <source>
        <dbReference type="Proteomes" id="UP000292424"/>
    </source>
</evidence>
<keyword evidence="2" id="KW-0675">Receptor</keyword>
<feature type="domain" description="TonB-dependent receptor plug" evidence="1">
    <location>
        <begin position="312"/>
        <end position="375"/>
    </location>
</feature>
<gene>
    <name evidence="2" type="ORF">E0W69_010270</name>
</gene>
<dbReference type="KEGG" id="arac:E0W69_010270"/>
<sequence>MKFRIDYKIILCCCVIFVLLIKNLNAQNVTLKVKNRPLIEVLNTIKKQTGYNFFYNSNVLKYSNNVTLNIESKALDVVLKQIFTDQPIDYKIANNTIALRLLDNNISPNYEYKSLIKGRVVDIFTTPIESVTIVNKSTSEEKNSIALTDKSGNFIIEGKVGDTLLLYSPYIITNQTIFKGQKSFEIVADLSQGMLERVTIQTITEKKKDPTRYVDLTNRLYMNLGQVLQGTIPGLSMQLINTSGKRIKSISQYLREKGGFITMTEDEFLHSGDPHAQEIVNGFLSGNISPYAYGTDGSTQLITAVLETVMSSAMVPQIRGVNTFGNGLNGMLVVIDGFPQDGFPADYPMSNVESIEVIKDPKELLKWGDKANGGVILIRTKGAKQNRPTINFNASFYITPAPKFDRNKLKLANSSEYLDYYKSLYDSGYIAKVPELNTSNLDPASRILNDYNYGVISESQYNKSWDSLGSLNNQDQMKLLQQNSFNNIYNLSVMGSTKHYKYNFIGMYNGTKSNAIGNKNNSYGLSSTNEFMLLKDKLHISWYSNVTYNKAIAGTQLDPINGLLPFQMILDDQGNYVYDYSNTISPVNNELLKSYGYKEFGSNILQDARKTKTSSRGLTLRSRLNWEWKLLKELNWVSSVYYNSTDNKNEVNYGENTSYTRQLLNNYGNYSNNTVNFYVPNGDIHMLSKQKVQEINVRSALSFNKAFGKHYFNATIGSGGSIYNSLTPASNTLYGYSNSRKSGLPISLPAGNPQSGISNYSHFLGNYSSVYPYTLLNRSGGDSTKTRSLNWNSSFNYSFSDYLTISYGYNASYSPNYGMTPPYSKVESENGDVTIRPFIGMKNSVFKNVGFSTGIMNTKMPNLPNQLTTFRYLQSSWNNYAIIINDLNPTQQVGQTSKNFYQRINIGFFDKKINLFVGNNIQKMGNIGRLVNSKTVYDSSFSSKYINAGISGNIFDSTLSFNVEYSKSPEGLSQVNGTMAFNLYKALRIHARKISSLQFDMQIENVSPMQGLGIQMGTNVSTGNGFSIATNGVLNSLPAKNTNYEVRGKIGFNDENTILDVRYYNRTTSGLSSQVPIYTDPATGLNSQMTYSSIQNKGIEFFLKLNVLKTRKFSYNITLNGAYNSNIAKNVPTTNFSVSSNYSTAYRNDYSINNVWSYKWAGLNNQGLPQIYDSKGQVVVNPDSATLASSIVYSGVSKAPWTGGFIHEFTFGDFFARSTLVFNYGAVMRRHIPTPSGSIDNTVYVKDRWRKPGDEKFTDIPGLKTNPNINVVNFISQYSSNSIMSADFVRLQEVMIGCYMSKKILSFLHIKSGFFTLQAQNLAFWAKNKYHLDPSTVAFDGRLGLPIPKMYACSINVNL</sequence>
<dbReference type="Gene3D" id="2.170.130.10">
    <property type="entry name" value="TonB-dependent receptor, plug domain"/>
    <property type="match status" value="1"/>
</dbReference>
<dbReference type="EMBL" id="CP044016">
    <property type="protein sequence ID" value="QES89025.1"/>
    <property type="molecule type" value="Genomic_DNA"/>
</dbReference>
<dbReference type="InterPro" id="IPR012910">
    <property type="entry name" value="Plug_dom"/>
</dbReference>